<protein>
    <submittedName>
        <fullName evidence="5">SMP-30/gluconolactonase/LRE family protein</fullName>
    </submittedName>
</protein>
<dbReference type="Pfam" id="PF08450">
    <property type="entry name" value="SGL"/>
    <property type="match status" value="1"/>
</dbReference>
<dbReference type="AlphaFoldDB" id="A0A7X4GHJ0"/>
<feature type="binding site" evidence="3">
    <location>
        <position position="101"/>
    </location>
    <ligand>
        <name>substrate</name>
    </ligand>
</feature>
<evidence type="ECO:0000259" key="4">
    <source>
        <dbReference type="Pfam" id="PF08450"/>
    </source>
</evidence>
<comment type="cofactor">
    <cofactor evidence="3">
        <name>Zn(2+)</name>
        <dbReference type="ChEBI" id="CHEBI:29105"/>
    </cofactor>
    <text evidence="3">Binds 1 divalent metal cation per subunit.</text>
</comment>
<feature type="binding site" evidence="3">
    <location>
        <position position="198"/>
    </location>
    <ligand>
        <name>a divalent metal cation</name>
        <dbReference type="ChEBI" id="CHEBI:60240"/>
    </ligand>
</feature>
<dbReference type="PRINTS" id="PR01790">
    <property type="entry name" value="SMP30FAMILY"/>
</dbReference>
<dbReference type="GO" id="GO:0004341">
    <property type="term" value="F:gluconolactonase activity"/>
    <property type="evidence" value="ECO:0007669"/>
    <property type="project" value="TreeGrafter"/>
</dbReference>
<dbReference type="GO" id="GO:0005509">
    <property type="term" value="F:calcium ion binding"/>
    <property type="evidence" value="ECO:0007669"/>
    <property type="project" value="TreeGrafter"/>
</dbReference>
<dbReference type="SUPFAM" id="SSF63829">
    <property type="entry name" value="Calcium-dependent phosphotriesterase"/>
    <property type="match status" value="1"/>
</dbReference>
<dbReference type="GO" id="GO:0019853">
    <property type="term" value="P:L-ascorbic acid biosynthetic process"/>
    <property type="evidence" value="ECO:0007669"/>
    <property type="project" value="TreeGrafter"/>
</dbReference>
<evidence type="ECO:0000256" key="2">
    <source>
        <dbReference type="PIRSR" id="PIRSR605511-1"/>
    </source>
</evidence>
<dbReference type="RefSeq" id="WP_160985997.1">
    <property type="nucleotide sequence ID" value="NZ_WVTD01000007.1"/>
</dbReference>
<reference evidence="5 6" key="1">
    <citation type="submission" date="2019-12" db="EMBL/GenBank/DDBJ databases">
        <authorList>
            <person name="Feng G."/>
            <person name="Zhu H."/>
        </authorList>
    </citation>
    <scope>NUCLEOTIDE SEQUENCE [LARGE SCALE GENOMIC DNA]</scope>
    <source>
        <strain evidence="5 6">FGD1</strain>
    </source>
</reference>
<dbReference type="InterPro" id="IPR005511">
    <property type="entry name" value="SMP-30"/>
</dbReference>
<feature type="binding site" evidence="3">
    <location>
        <position position="103"/>
    </location>
    <ligand>
        <name>substrate</name>
    </ligand>
</feature>
<dbReference type="PANTHER" id="PTHR10907">
    <property type="entry name" value="REGUCALCIN"/>
    <property type="match status" value="1"/>
</dbReference>
<proteinExistence type="inferred from homology"/>
<gene>
    <name evidence="5" type="ORF">GR702_11350</name>
</gene>
<sequence>MRDGADMNVRIACEVGAMLGEGPIWDGQRGCLWFVDIKGHALHRFEPLGALESFRAPEEPGWVLPMTDGALLVGAREGVHLFDGATFELLHPVEHEQPGNRLNDAAVHPDGSVWLGTMDNAEEAPTGAYYRLHGGDLEQLSPEPMVITNGPAFSPDGGTVYLVDTLERAILAAQVGPDGRPGEARVFARLPEGMGYPDGPVVDSEGTVWVGLFGGWGVGRFSPDGAWLGRIEFPVANVTKIAFGGPDLKTVYATTARKGLSDAELARQSGAGDLFMFEVEVAGQEQVHPRPSPPTP</sequence>
<dbReference type="InterPro" id="IPR011042">
    <property type="entry name" value="6-blade_b-propeller_TolB-like"/>
</dbReference>
<dbReference type="Gene3D" id="2.120.10.30">
    <property type="entry name" value="TolB, C-terminal domain"/>
    <property type="match status" value="1"/>
</dbReference>
<feature type="domain" description="SMP-30/Gluconolactonase/LRE-like region" evidence="4">
    <location>
        <begin position="19"/>
        <end position="257"/>
    </location>
</feature>
<keyword evidence="3" id="KW-0862">Zinc</keyword>
<feature type="binding site" evidence="3">
    <location>
        <position position="21"/>
    </location>
    <ligand>
        <name>a divalent metal cation</name>
        <dbReference type="ChEBI" id="CHEBI:60240"/>
    </ligand>
</feature>
<keyword evidence="6" id="KW-1185">Reference proteome</keyword>
<feature type="active site" description="Proton donor/acceptor" evidence="2">
    <location>
        <position position="198"/>
    </location>
</feature>
<feature type="binding site" evidence="3">
    <location>
        <position position="149"/>
    </location>
    <ligand>
        <name>a divalent metal cation</name>
        <dbReference type="ChEBI" id="CHEBI:60240"/>
    </ligand>
</feature>
<accession>A0A7X4GHJ0</accession>
<evidence type="ECO:0000256" key="3">
    <source>
        <dbReference type="PIRSR" id="PIRSR605511-2"/>
    </source>
</evidence>
<dbReference type="EMBL" id="WVTD01000007">
    <property type="protein sequence ID" value="MYL98359.1"/>
    <property type="molecule type" value="Genomic_DNA"/>
</dbReference>
<comment type="caution">
    <text evidence="5">The sequence shown here is derived from an EMBL/GenBank/DDBJ whole genome shotgun (WGS) entry which is preliminary data.</text>
</comment>
<dbReference type="InterPro" id="IPR013658">
    <property type="entry name" value="SGL"/>
</dbReference>
<evidence type="ECO:0000313" key="6">
    <source>
        <dbReference type="Proteomes" id="UP000465810"/>
    </source>
</evidence>
<dbReference type="Proteomes" id="UP000465810">
    <property type="component" value="Unassembled WGS sequence"/>
</dbReference>
<evidence type="ECO:0000313" key="5">
    <source>
        <dbReference type="EMBL" id="MYL98359.1"/>
    </source>
</evidence>
<keyword evidence="3" id="KW-0479">Metal-binding</keyword>
<name>A0A7X4GHJ0_9SPHN</name>
<evidence type="ECO:0000256" key="1">
    <source>
        <dbReference type="ARBA" id="ARBA00008853"/>
    </source>
</evidence>
<comment type="similarity">
    <text evidence="1">Belongs to the SMP-30/CGR1 family.</text>
</comment>
<organism evidence="5 6">
    <name type="scientific">Novosphingobium silvae</name>
    <dbReference type="NCBI Taxonomy" id="2692619"/>
    <lineage>
        <taxon>Bacteria</taxon>
        <taxon>Pseudomonadati</taxon>
        <taxon>Pseudomonadota</taxon>
        <taxon>Alphaproteobacteria</taxon>
        <taxon>Sphingomonadales</taxon>
        <taxon>Sphingomonadaceae</taxon>
        <taxon>Novosphingobium</taxon>
    </lineage>
</organism>
<dbReference type="PANTHER" id="PTHR10907:SF47">
    <property type="entry name" value="REGUCALCIN"/>
    <property type="match status" value="1"/>
</dbReference>